<evidence type="ECO:0000313" key="12">
    <source>
        <dbReference type="Proteomes" id="UP000246058"/>
    </source>
</evidence>
<dbReference type="CDD" id="cd03429">
    <property type="entry name" value="NUDIX_NADH_pyrophosphatase_Nudt13"/>
    <property type="match status" value="1"/>
</dbReference>
<accession>A0A2U8VX62</accession>
<dbReference type="RefSeq" id="WP_109952938.1">
    <property type="nucleotide sequence ID" value="NZ_CP029551.1"/>
</dbReference>
<dbReference type="AlphaFoldDB" id="A0A2U8VX62"/>
<dbReference type="Gene3D" id="3.90.79.20">
    <property type="match status" value="1"/>
</dbReference>
<comment type="cofactor">
    <cofactor evidence="1">
        <name>Mg(2+)</name>
        <dbReference type="ChEBI" id="CHEBI:18420"/>
    </cofactor>
</comment>
<evidence type="ECO:0000256" key="2">
    <source>
        <dbReference type="ARBA" id="ARBA00001947"/>
    </source>
</evidence>
<proteinExistence type="inferred from homology"/>
<evidence type="ECO:0000313" key="11">
    <source>
        <dbReference type="EMBL" id="AWN37832.1"/>
    </source>
</evidence>
<comment type="catalytic activity">
    <reaction evidence="9">
        <text>a 5'-end NAD(+)-phospho-ribonucleoside in mRNA + H2O = a 5'-end phospho-adenosine-phospho-ribonucleoside in mRNA + beta-nicotinamide D-ribonucleotide + 2 H(+)</text>
        <dbReference type="Rhea" id="RHEA:60876"/>
        <dbReference type="Rhea" id="RHEA-COMP:15698"/>
        <dbReference type="Rhea" id="RHEA-COMP:15719"/>
        <dbReference type="ChEBI" id="CHEBI:14649"/>
        <dbReference type="ChEBI" id="CHEBI:15377"/>
        <dbReference type="ChEBI" id="CHEBI:15378"/>
        <dbReference type="ChEBI" id="CHEBI:144029"/>
        <dbReference type="ChEBI" id="CHEBI:144051"/>
    </reaction>
    <physiologicalReaction direction="left-to-right" evidence="9">
        <dbReference type="Rhea" id="RHEA:60877"/>
    </physiologicalReaction>
</comment>
<evidence type="ECO:0000256" key="5">
    <source>
        <dbReference type="ARBA" id="ARBA00022723"/>
    </source>
</evidence>
<evidence type="ECO:0000259" key="10">
    <source>
        <dbReference type="PROSITE" id="PS51462"/>
    </source>
</evidence>
<dbReference type="InterPro" id="IPR049734">
    <property type="entry name" value="NudC-like_C"/>
</dbReference>
<name>A0A2U8VX62_9HYPH</name>
<dbReference type="Gene3D" id="3.90.79.10">
    <property type="entry name" value="Nucleoside Triphosphate Pyrophosphohydrolase"/>
    <property type="match status" value="1"/>
</dbReference>
<dbReference type="PROSITE" id="PS00893">
    <property type="entry name" value="NUDIX_BOX"/>
    <property type="match status" value="1"/>
</dbReference>
<evidence type="ECO:0000256" key="1">
    <source>
        <dbReference type="ARBA" id="ARBA00001946"/>
    </source>
</evidence>
<dbReference type="Pfam" id="PF00293">
    <property type="entry name" value="NUDIX"/>
    <property type="match status" value="1"/>
</dbReference>
<organism evidence="11 12">
    <name type="scientific">Methylobacterium radiodurans</name>
    <dbReference type="NCBI Taxonomy" id="2202828"/>
    <lineage>
        <taxon>Bacteria</taxon>
        <taxon>Pseudomonadati</taxon>
        <taxon>Pseudomonadota</taxon>
        <taxon>Alphaproteobacteria</taxon>
        <taxon>Hyphomicrobiales</taxon>
        <taxon>Methylobacteriaceae</taxon>
        <taxon>Methylobacterium</taxon>
    </lineage>
</organism>
<dbReference type="GO" id="GO:0005829">
    <property type="term" value="C:cytosol"/>
    <property type="evidence" value="ECO:0007669"/>
    <property type="project" value="TreeGrafter"/>
</dbReference>
<dbReference type="PROSITE" id="PS51462">
    <property type="entry name" value="NUDIX"/>
    <property type="match status" value="1"/>
</dbReference>
<dbReference type="PANTHER" id="PTHR42904">
    <property type="entry name" value="NUDIX HYDROLASE, NUDC SUBFAMILY"/>
    <property type="match status" value="1"/>
</dbReference>
<dbReference type="Proteomes" id="UP000246058">
    <property type="component" value="Chromosome"/>
</dbReference>
<protein>
    <recommendedName>
        <fullName evidence="4">NAD(+) diphosphatase</fullName>
        <ecNumber evidence="4">3.6.1.22</ecNumber>
    </recommendedName>
</protein>
<dbReference type="GO" id="GO:0046872">
    <property type="term" value="F:metal ion binding"/>
    <property type="evidence" value="ECO:0007669"/>
    <property type="project" value="UniProtKB-KW"/>
</dbReference>
<keyword evidence="7" id="KW-0460">Magnesium</keyword>
<evidence type="ECO:0000256" key="7">
    <source>
        <dbReference type="ARBA" id="ARBA00022842"/>
    </source>
</evidence>
<dbReference type="OrthoDB" id="9791656at2"/>
<sequence>MTDPLIDPLATLGFARSRLLRHSSEQPESAVPAFSPDARVVVLAGDRLVLRAAGSVLSTAVLDPAALDGTEPTARIFLGTLDGRPVFAGRLDPDAVPALEAQGLAAQDLRSIATEGAVEPEELGLLATAKSMLDWHARHGFCANCGAPTAVEAGGFRRACPACGAHHFPRTDPVVIMLVRRGDTCLLGRGAHFKEGMYSCLAGFLEPGETIEAAVAREVYEETRVRVGDVTYLASQPWPFPSSLMIGCLAEGLDEAIVTDPAELADARWFDRESVRLMLERRHPENLFAPPPMAIAHTLMRAFLDEAR</sequence>
<dbReference type="Pfam" id="PF09296">
    <property type="entry name" value="NUDIX-like"/>
    <property type="match status" value="1"/>
</dbReference>
<evidence type="ECO:0000256" key="3">
    <source>
        <dbReference type="ARBA" id="ARBA00009595"/>
    </source>
</evidence>
<evidence type="ECO:0000256" key="8">
    <source>
        <dbReference type="ARBA" id="ARBA00023027"/>
    </source>
</evidence>
<dbReference type="GO" id="GO:0019677">
    <property type="term" value="P:NAD+ catabolic process"/>
    <property type="evidence" value="ECO:0007669"/>
    <property type="project" value="TreeGrafter"/>
</dbReference>
<keyword evidence="8" id="KW-0520">NAD</keyword>
<reference evidence="11 12" key="1">
    <citation type="submission" date="2018-05" db="EMBL/GenBank/DDBJ databases">
        <title>Complete Genome Sequence of Methylobacterium sp. 17Sr1-43.</title>
        <authorList>
            <person name="Srinivasan S."/>
        </authorList>
    </citation>
    <scope>NUCLEOTIDE SEQUENCE [LARGE SCALE GENOMIC DNA]</scope>
    <source>
        <strain evidence="11 12">17Sr1-43</strain>
    </source>
</reference>
<keyword evidence="12" id="KW-1185">Reference proteome</keyword>
<dbReference type="GO" id="GO:0035529">
    <property type="term" value="F:NADH pyrophosphatase activity"/>
    <property type="evidence" value="ECO:0007669"/>
    <property type="project" value="TreeGrafter"/>
</dbReference>
<dbReference type="PANTHER" id="PTHR42904:SF6">
    <property type="entry name" value="NAD-CAPPED RNA HYDROLASE NUDT12"/>
    <property type="match status" value="1"/>
</dbReference>
<dbReference type="InterPro" id="IPR015797">
    <property type="entry name" value="NUDIX_hydrolase-like_dom_sf"/>
</dbReference>
<dbReference type="KEGG" id="meti:DK427_20585"/>
<evidence type="ECO:0000256" key="4">
    <source>
        <dbReference type="ARBA" id="ARBA00012381"/>
    </source>
</evidence>
<dbReference type="NCBIfam" id="NF001299">
    <property type="entry name" value="PRK00241.1"/>
    <property type="match status" value="1"/>
</dbReference>
<comment type="similarity">
    <text evidence="3">Belongs to the Nudix hydrolase family. NudC subfamily.</text>
</comment>
<dbReference type="InterPro" id="IPR000086">
    <property type="entry name" value="NUDIX_hydrolase_dom"/>
</dbReference>
<dbReference type="Pfam" id="PF09297">
    <property type="entry name" value="Zn_ribbon_NUD"/>
    <property type="match status" value="1"/>
</dbReference>
<dbReference type="InterPro" id="IPR015376">
    <property type="entry name" value="Znr_NADH_PPase"/>
</dbReference>
<evidence type="ECO:0000256" key="6">
    <source>
        <dbReference type="ARBA" id="ARBA00022801"/>
    </source>
</evidence>
<dbReference type="InterPro" id="IPR020084">
    <property type="entry name" value="NUDIX_hydrolase_CS"/>
</dbReference>
<gene>
    <name evidence="11" type="ORF">DK427_20585</name>
</gene>
<feature type="domain" description="Nudix hydrolase" evidence="10">
    <location>
        <begin position="169"/>
        <end position="294"/>
    </location>
</feature>
<dbReference type="InterPro" id="IPR015375">
    <property type="entry name" value="NADH_PPase-like_N"/>
</dbReference>
<dbReference type="GO" id="GO:0006742">
    <property type="term" value="P:NADP+ catabolic process"/>
    <property type="evidence" value="ECO:0007669"/>
    <property type="project" value="TreeGrafter"/>
</dbReference>
<dbReference type="InterPro" id="IPR050241">
    <property type="entry name" value="NAD-cap_RNA_hydrolase_NudC"/>
</dbReference>
<evidence type="ECO:0000256" key="9">
    <source>
        <dbReference type="ARBA" id="ARBA00023679"/>
    </source>
</evidence>
<comment type="cofactor">
    <cofactor evidence="2">
        <name>Zn(2+)</name>
        <dbReference type="ChEBI" id="CHEBI:29105"/>
    </cofactor>
</comment>
<keyword evidence="5" id="KW-0479">Metal-binding</keyword>
<dbReference type="EMBL" id="CP029551">
    <property type="protein sequence ID" value="AWN37832.1"/>
    <property type="molecule type" value="Genomic_DNA"/>
</dbReference>
<dbReference type="SUPFAM" id="SSF55811">
    <property type="entry name" value="Nudix"/>
    <property type="match status" value="1"/>
</dbReference>
<dbReference type="EC" id="3.6.1.22" evidence="4"/>
<keyword evidence="6" id="KW-0378">Hydrolase</keyword>